<reference evidence="1" key="1">
    <citation type="submission" date="2016-10" db="EMBL/GenBank/DDBJ databases">
        <authorList>
            <person name="Varghese N."/>
            <person name="Submissions S."/>
        </authorList>
    </citation>
    <scope>NUCLEOTIDE SEQUENCE [LARGE SCALE GENOMIC DNA]</scope>
    <source>
        <strain evidence="1">YR281</strain>
    </source>
</reference>
<proteinExistence type="predicted"/>
<protein>
    <submittedName>
        <fullName evidence="1">Uncharacterized protein</fullName>
    </submittedName>
</protein>
<comment type="caution">
    <text evidence="1">The sequence shown here is derived from an EMBL/GenBank/DDBJ whole genome shotgun (WGS) entry which is preliminary data.</text>
</comment>
<name>A0A7Z7BDJ2_9BURK</name>
<sequence length="50" mass="5058">MPGAGDAACALVVAFIRAFFPALLRSLSALADAFVKRGVAACQRFATGAS</sequence>
<accession>A0A7Z7BDJ2</accession>
<evidence type="ECO:0000313" key="1">
    <source>
        <dbReference type="EMBL" id="SDI88566.1"/>
    </source>
</evidence>
<dbReference type="Proteomes" id="UP000198900">
    <property type="component" value="Unassembled WGS sequence"/>
</dbReference>
<dbReference type="EMBL" id="FNDI01000026">
    <property type="protein sequence ID" value="SDI88566.1"/>
    <property type="molecule type" value="Genomic_DNA"/>
</dbReference>
<keyword evidence="2" id="KW-1185">Reference proteome</keyword>
<organism evidence="1 2">
    <name type="scientific">Paraburkholderia steynii</name>
    <dbReference type="NCBI Taxonomy" id="1245441"/>
    <lineage>
        <taxon>Bacteria</taxon>
        <taxon>Pseudomonadati</taxon>
        <taxon>Pseudomonadota</taxon>
        <taxon>Betaproteobacteria</taxon>
        <taxon>Burkholderiales</taxon>
        <taxon>Burkholderiaceae</taxon>
        <taxon>Paraburkholderia</taxon>
    </lineage>
</organism>
<dbReference type="AlphaFoldDB" id="A0A7Z7BDJ2"/>
<evidence type="ECO:0000313" key="2">
    <source>
        <dbReference type="Proteomes" id="UP000198900"/>
    </source>
</evidence>
<gene>
    <name evidence="1" type="ORF">SAMN04487926_12697</name>
</gene>